<dbReference type="EMBL" id="CP002656">
    <property type="protein sequence ID" value="AEB94781.1"/>
    <property type="molecule type" value="Genomic_DNA"/>
</dbReference>
<keyword evidence="2" id="KW-1185">Reference proteome</keyword>
<reference evidence="1 2" key="1">
    <citation type="journal article" date="2011" name="J. Bacteriol.">
        <title>Complete genome sequence of Metallosphaera cuprina, a metal sulfide-oxidizing archaeon from a hot spring.</title>
        <authorList>
            <person name="Liu L.J."/>
            <person name="You X.Y."/>
            <person name="Zheng H."/>
            <person name="Wang S."/>
            <person name="Jiang C.Y."/>
            <person name="Liu S.J."/>
        </authorList>
    </citation>
    <scope>NUCLEOTIDE SEQUENCE [LARGE SCALE GENOMIC DNA]</scope>
    <source>
        <strain evidence="1 2">Ar-4</strain>
    </source>
</reference>
<sequence>MTQQDPLETLLKEENLQKVTRLIDVLPTIEKITDKLNEMDKKGELDFMLDMLSQAVSIADAIQKADLMNTLVSFGMDQIGKVQALWPLIEKMTSDRAIKIIEQLDIDSTLTALEKLTPILNKLTSEKALKTLENIDYDSLLEYVSSLTPILNKLTSEKTLKVLQSLDIEALLSAAEIMTPSLTKLANIMTDMQKSGQMDNLINLMQQGLLLLDTIQKSDLVNTLIAFGMDQIGKVQALWPLIEKMTSEETLSVLQKVNIDGLLNAMNSLMPLMEKMTSDRAIKLIQQLDVEGMLGALEASMPMLKKLTDERTVKALAQMDMDSMINLLMKFAELQRTGVMDRMYKLMDVMADPQLVDTMVSVMEKMTKAIKIWANELPNVKPVGLTGLTGLTRDPDSKMALGVMVSLLKATGKAFKE</sequence>
<dbReference type="HOGENOM" id="CLU_658272_0_0_2"/>
<dbReference type="OrthoDB" id="42118at2157"/>
<dbReference type="InterPro" id="IPR012440">
    <property type="entry name" value="DUF1641"/>
</dbReference>
<evidence type="ECO:0000313" key="2">
    <source>
        <dbReference type="Proteomes" id="UP000007812"/>
    </source>
</evidence>
<gene>
    <name evidence="1" type="ordered locus">Mcup_0676</name>
</gene>
<protein>
    <recommendedName>
        <fullName evidence="3">DUF1641 domain-containing protein</fullName>
    </recommendedName>
</protein>
<dbReference type="PATRIC" id="fig|1006006.8.peg.678"/>
<name>F4G1G8_METCR</name>
<dbReference type="GeneID" id="10492867"/>
<dbReference type="eggNOG" id="arCOG05895">
    <property type="taxonomic scope" value="Archaea"/>
</dbReference>
<dbReference type="Pfam" id="PF07849">
    <property type="entry name" value="DUF1641"/>
    <property type="match status" value="1"/>
</dbReference>
<dbReference type="KEGG" id="mcn:Mcup_0676"/>
<dbReference type="STRING" id="1006006.Mcup_0676"/>
<organism evidence="1 2">
    <name type="scientific">Metallosphaera cuprina (strain Ar-4)</name>
    <dbReference type="NCBI Taxonomy" id="1006006"/>
    <lineage>
        <taxon>Archaea</taxon>
        <taxon>Thermoproteota</taxon>
        <taxon>Thermoprotei</taxon>
        <taxon>Sulfolobales</taxon>
        <taxon>Sulfolobaceae</taxon>
        <taxon>Metallosphaera</taxon>
    </lineage>
</organism>
<dbReference type="InterPro" id="IPR017007">
    <property type="entry name" value="UCP032762"/>
</dbReference>
<dbReference type="RefSeq" id="WP_013737279.1">
    <property type="nucleotide sequence ID" value="NC_015435.1"/>
</dbReference>
<evidence type="ECO:0000313" key="1">
    <source>
        <dbReference type="EMBL" id="AEB94781.1"/>
    </source>
</evidence>
<proteinExistence type="predicted"/>
<dbReference type="Proteomes" id="UP000007812">
    <property type="component" value="Chromosome"/>
</dbReference>
<evidence type="ECO:0008006" key="3">
    <source>
        <dbReference type="Google" id="ProtNLM"/>
    </source>
</evidence>
<accession>F4G1G8</accession>
<dbReference type="PIRSF" id="PIRSF032762">
    <property type="entry name" value="UCP032762"/>
    <property type="match status" value="1"/>
</dbReference>
<dbReference type="AlphaFoldDB" id="F4G1G8"/>